<protein>
    <submittedName>
        <fullName evidence="2">Uncharacterized protein</fullName>
    </submittedName>
</protein>
<feature type="region of interest" description="Disordered" evidence="1">
    <location>
        <begin position="211"/>
        <end position="238"/>
    </location>
</feature>
<dbReference type="Proteomes" id="UP000295351">
    <property type="component" value="Unassembled WGS sequence"/>
</dbReference>
<comment type="caution">
    <text evidence="2">The sequence shown here is derived from an EMBL/GenBank/DDBJ whole genome shotgun (WGS) entry which is preliminary data.</text>
</comment>
<accession>A0A4R2C9C7</accession>
<evidence type="ECO:0000313" key="2">
    <source>
        <dbReference type="EMBL" id="TCN35399.1"/>
    </source>
</evidence>
<sequence>MSGWRPRSACCCRFCRGGKGSCHRKGSACSPCISVRAWVAGRTTVRSLTQPLCVSGLAADGFRACTSEHAIENGSADGNFRLLCAERSSAQAVSYDRFVATDGGLDQRTLAIASRSLPIHSAMRLDRRDMTIPLTGNLCIRAADRVGPRWNDDGSIGAVPTPSVSEPMLASPLFGAVAGRTLLPTSGWSRLPDRNSAAGRRVFSASVPPRMTALLPTPTASGCPAGEDRPHTPASSSP</sequence>
<name>A0A4R2C9C7_SHIGR</name>
<evidence type="ECO:0000256" key="1">
    <source>
        <dbReference type="SAM" id="MobiDB-lite"/>
    </source>
</evidence>
<dbReference type="EMBL" id="SLVX01000028">
    <property type="protein sequence ID" value="TCN35399.1"/>
    <property type="molecule type" value="Genomic_DNA"/>
</dbReference>
<organism evidence="2 3">
    <name type="scientific">Shinella granuli</name>
    <dbReference type="NCBI Taxonomy" id="323621"/>
    <lineage>
        <taxon>Bacteria</taxon>
        <taxon>Pseudomonadati</taxon>
        <taxon>Pseudomonadota</taxon>
        <taxon>Alphaproteobacteria</taxon>
        <taxon>Hyphomicrobiales</taxon>
        <taxon>Rhizobiaceae</taxon>
        <taxon>Shinella</taxon>
    </lineage>
</organism>
<dbReference type="AlphaFoldDB" id="A0A4R2C9C7"/>
<proteinExistence type="predicted"/>
<reference evidence="2 3" key="1">
    <citation type="submission" date="2019-03" db="EMBL/GenBank/DDBJ databases">
        <title>Genomic Encyclopedia of Type Strains, Phase IV (KMG-IV): sequencing the most valuable type-strain genomes for metagenomic binning, comparative biology and taxonomic classification.</title>
        <authorList>
            <person name="Goeker M."/>
        </authorList>
    </citation>
    <scope>NUCLEOTIDE SEQUENCE [LARGE SCALE GENOMIC DNA]</scope>
    <source>
        <strain evidence="2 3">DSM 18401</strain>
    </source>
</reference>
<evidence type="ECO:0000313" key="3">
    <source>
        <dbReference type="Proteomes" id="UP000295351"/>
    </source>
</evidence>
<gene>
    <name evidence="2" type="ORF">EV665_1289</name>
</gene>
<keyword evidence="3" id="KW-1185">Reference proteome</keyword>